<name>Q5VQE8_ORYSJ</name>
<dbReference type="Proteomes" id="UP000817658">
    <property type="component" value="Chromosome 1"/>
</dbReference>
<proteinExistence type="predicted"/>
<organism evidence="1">
    <name type="scientific">Oryza sativa subsp. japonica</name>
    <name type="common">Rice</name>
    <dbReference type="NCBI Taxonomy" id="39947"/>
    <lineage>
        <taxon>Eukaryota</taxon>
        <taxon>Viridiplantae</taxon>
        <taxon>Streptophyta</taxon>
        <taxon>Embryophyta</taxon>
        <taxon>Tracheophyta</taxon>
        <taxon>Spermatophyta</taxon>
        <taxon>Magnoliopsida</taxon>
        <taxon>Liliopsida</taxon>
        <taxon>Poales</taxon>
        <taxon>Poaceae</taxon>
        <taxon>BOP clade</taxon>
        <taxon>Oryzoideae</taxon>
        <taxon>Oryzeae</taxon>
        <taxon>Oryzinae</taxon>
        <taxon>Oryza</taxon>
        <taxon>Oryza sativa</taxon>
    </lineage>
</organism>
<dbReference type="AlphaFoldDB" id="Q5VQE8"/>
<protein>
    <submittedName>
        <fullName evidence="1">Uncharacterized protein</fullName>
    </submittedName>
</protein>
<reference evidence="1" key="1">
    <citation type="journal article" date="2002" name="Nature">
        <title>The genome sequence and structure of rice chromosome 1.</title>
        <authorList>
            <person name="Sasaki T."/>
            <person name="Matsumoto T."/>
            <person name="Yamamoto K."/>
            <person name="Sakata K."/>
            <person name="Baba T."/>
            <person name="Katayose Y."/>
            <person name="Wu J."/>
            <person name="Niimura Y."/>
            <person name="Cheng Z."/>
            <person name="Nagamura Y."/>
            <person name="Antonio B.A."/>
            <person name="Kanamori H."/>
            <person name="Hosokawa S."/>
            <person name="Masukawa M."/>
            <person name="Arikawa K."/>
            <person name="Chiden Y."/>
            <person name="Hayashi M."/>
            <person name="Okamoto M."/>
            <person name="Ando T."/>
            <person name="Aoki H."/>
            <person name="Arita K."/>
            <person name="Hamada M."/>
            <person name="Harada C."/>
            <person name="Hijishita S."/>
            <person name="Honda M."/>
            <person name="Ichikawa Y."/>
            <person name="Idonuma A."/>
            <person name="Iijima M."/>
            <person name="Ikeda M."/>
            <person name="Ikeno M."/>
            <person name="Itoh S."/>
            <person name="Itoh T."/>
            <person name="Itoh Y."/>
            <person name="Itoh Y."/>
            <person name="Iwabuchi A."/>
            <person name="Kamiya K."/>
            <person name="Karasawa W."/>
            <person name="Katagiri S."/>
            <person name="Kikuta A."/>
            <person name="Kobayashi N."/>
            <person name="Kono I."/>
            <person name="Machita K."/>
            <person name="Maehara T."/>
            <person name="Mizuno H."/>
            <person name="Mizubayashi T."/>
            <person name="Mukai Y."/>
            <person name="Nagasaki H."/>
            <person name="Nakashima M."/>
            <person name="Nakama Y."/>
            <person name="Nakamichi Y."/>
            <person name="Nakamura M."/>
            <person name="Namiki N."/>
            <person name="Negishi M."/>
            <person name="Ohta I."/>
            <person name="Ono N."/>
            <person name="Saji S."/>
            <person name="Sakai K."/>
            <person name="Shibata M."/>
            <person name="Shimokawa T."/>
            <person name="Shomura A."/>
            <person name="Song J."/>
            <person name="Takazaki Y."/>
            <person name="Terasawa K."/>
            <person name="Tsuji K."/>
            <person name="Waki K."/>
            <person name="Yamagata H."/>
            <person name="Yamane H."/>
            <person name="Yoshiki S."/>
            <person name="Yoshihara R."/>
            <person name="Yukawa K."/>
            <person name="Zhong H."/>
            <person name="Iwama H."/>
            <person name="Endo T."/>
            <person name="Ito H."/>
            <person name="Hahn J.H."/>
            <person name="Kim H.I."/>
            <person name="Eun M.Y."/>
            <person name="Yano M."/>
            <person name="Jiang J."/>
            <person name="Gojobori T."/>
        </authorList>
    </citation>
    <scope>NUCLEOTIDE SEQUENCE [LARGE SCALE GENOMIC DNA]</scope>
</reference>
<evidence type="ECO:0000313" key="1">
    <source>
        <dbReference type="EMBL" id="BAD68332.1"/>
    </source>
</evidence>
<sequence length="97" mass="10082">MKEAGRTVLTREAARGIPKVCRFISRLDTTDCTAIINLSTADQTCYPNRISVHHRVPMIADIALGVITIVPSGGGGGVGAIAMDRGNILRSGSTGCG</sequence>
<dbReference type="EMBL" id="AP003340">
    <property type="protein sequence ID" value="BAD68332.1"/>
    <property type="molecule type" value="Genomic_DNA"/>
</dbReference>
<accession>Q5VQE8</accession>
<gene>
    <name evidence="1" type="primary">OJ1316_H05.20</name>
</gene>